<dbReference type="InterPro" id="IPR035952">
    <property type="entry name" value="Rhomboid-like_sf"/>
</dbReference>
<feature type="transmembrane region" description="Helical" evidence="7">
    <location>
        <begin position="111"/>
        <end position="130"/>
    </location>
</feature>
<evidence type="ECO:0000256" key="7">
    <source>
        <dbReference type="SAM" id="Phobius"/>
    </source>
</evidence>
<dbReference type="Pfam" id="PF01694">
    <property type="entry name" value="Rhomboid"/>
    <property type="match status" value="1"/>
</dbReference>
<dbReference type="SUPFAM" id="SSF144091">
    <property type="entry name" value="Rhomboid-like"/>
    <property type="match status" value="1"/>
</dbReference>
<evidence type="ECO:0000256" key="3">
    <source>
        <dbReference type="ARBA" id="ARBA00022692"/>
    </source>
</evidence>
<evidence type="ECO:0000256" key="1">
    <source>
        <dbReference type="ARBA" id="ARBA00004141"/>
    </source>
</evidence>
<proteinExistence type="inferred from homology"/>
<keyword evidence="6 7" id="KW-0472">Membrane</keyword>
<evidence type="ECO:0000313" key="10">
    <source>
        <dbReference type="Proteomes" id="UP001501736"/>
    </source>
</evidence>
<reference evidence="10" key="1">
    <citation type="journal article" date="2019" name="Int. J. Syst. Evol. Microbiol.">
        <title>The Global Catalogue of Microorganisms (GCM) 10K type strain sequencing project: providing services to taxonomists for standard genome sequencing and annotation.</title>
        <authorList>
            <consortium name="The Broad Institute Genomics Platform"/>
            <consortium name="The Broad Institute Genome Sequencing Center for Infectious Disease"/>
            <person name="Wu L."/>
            <person name="Ma J."/>
        </authorList>
    </citation>
    <scope>NUCLEOTIDE SEQUENCE [LARGE SCALE GENOMIC DNA]</scope>
    <source>
        <strain evidence="10">JCM 11483</strain>
    </source>
</reference>
<evidence type="ECO:0000259" key="8">
    <source>
        <dbReference type="Pfam" id="PF01694"/>
    </source>
</evidence>
<feature type="transmembrane region" description="Helical" evidence="7">
    <location>
        <begin position="193"/>
        <end position="214"/>
    </location>
</feature>
<keyword evidence="10" id="KW-1185">Reference proteome</keyword>
<dbReference type="EMBL" id="BAAAYG010000003">
    <property type="protein sequence ID" value="GAA3281897.1"/>
    <property type="molecule type" value="Genomic_DNA"/>
</dbReference>
<keyword evidence="3 7" id="KW-0812">Transmembrane</keyword>
<dbReference type="Gene3D" id="1.20.1540.10">
    <property type="entry name" value="Rhomboid-like"/>
    <property type="match status" value="1"/>
</dbReference>
<dbReference type="PANTHER" id="PTHR43731">
    <property type="entry name" value="RHOMBOID PROTEASE"/>
    <property type="match status" value="1"/>
</dbReference>
<evidence type="ECO:0000256" key="6">
    <source>
        <dbReference type="ARBA" id="ARBA00023136"/>
    </source>
</evidence>
<keyword evidence="4" id="KW-0378">Hydrolase</keyword>
<evidence type="ECO:0000256" key="2">
    <source>
        <dbReference type="ARBA" id="ARBA00009045"/>
    </source>
</evidence>
<accession>A0ABP6RC19</accession>
<feature type="transmembrane region" description="Helical" evidence="7">
    <location>
        <begin position="163"/>
        <end position="181"/>
    </location>
</feature>
<dbReference type="InterPro" id="IPR022764">
    <property type="entry name" value="Peptidase_S54_rhomboid_dom"/>
</dbReference>
<evidence type="ECO:0000256" key="4">
    <source>
        <dbReference type="ARBA" id="ARBA00022801"/>
    </source>
</evidence>
<dbReference type="InterPro" id="IPR050925">
    <property type="entry name" value="Rhomboid_protease_S54"/>
</dbReference>
<name>A0ABP6RC19_9MICC</name>
<comment type="similarity">
    <text evidence="2">Belongs to the peptidase S54 family.</text>
</comment>
<evidence type="ECO:0000256" key="5">
    <source>
        <dbReference type="ARBA" id="ARBA00022989"/>
    </source>
</evidence>
<feature type="domain" description="Peptidase S54 rhomboid" evidence="8">
    <location>
        <begin position="45"/>
        <end position="178"/>
    </location>
</feature>
<dbReference type="Proteomes" id="UP001501736">
    <property type="component" value="Unassembled WGS sequence"/>
</dbReference>
<comment type="caution">
    <text evidence="9">The sequence shown here is derived from an EMBL/GenBank/DDBJ whole genome shotgun (WGS) entry which is preliminary data.</text>
</comment>
<keyword evidence="5 7" id="KW-1133">Transmembrane helix</keyword>
<sequence length="219" mass="22582">MVTIGFIALCVLMYLAQLGLPRLAGVDLTSALGYAPLHTSPVLLEPWRMLTSAVLHSPSSVMHIAFNMMALWVVGRTIEPAVGAGRYLSLLLLSAFGASVAVLFLSEPGTLTVGASGAVFGLFGALFVLLRSTGAQTGGIIALVGINMAVSFLVPGISWQGHLGGLVAGLLTALIIARAPRGPRDAPRDLWQIIGLIGLAALLVLLTVVGRTLVGIPGV</sequence>
<feature type="transmembrane region" description="Helical" evidence="7">
    <location>
        <begin position="87"/>
        <end position="105"/>
    </location>
</feature>
<dbReference type="PANTHER" id="PTHR43731:SF14">
    <property type="entry name" value="PRESENILIN-ASSOCIATED RHOMBOID-LIKE PROTEIN, MITOCHONDRIAL"/>
    <property type="match status" value="1"/>
</dbReference>
<evidence type="ECO:0000313" key="9">
    <source>
        <dbReference type="EMBL" id="GAA3281897.1"/>
    </source>
</evidence>
<organism evidence="9 10">
    <name type="scientific">Nesterenkonia halobia</name>
    <dbReference type="NCBI Taxonomy" id="37922"/>
    <lineage>
        <taxon>Bacteria</taxon>
        <taxon>Bacillati</taxon>
        <taxon>Actinomycetota</taxon>
        <taxon>Actinomycetes</taxon>
        <taxon>Micrococcales</taxon>
        <taxon>Micrococcaceae</taxon>
        <taxon>Nesterenkonia</taxon>
    </lineage>
</organism>
<comment type="subcellular location">
    <subcellularLocation>
        <location evidence="1">Membrane</location>
        <topology evidence="1">Multi-pass membrane protein</topology>
    </subcellularLocation>
</comment>
<feature type="transmembrane region" description="Helical" evidence="7">
    <location>
        <begin position="137"/>
        <end position="157"/>
    </location>
</feature>
<dbReference type="RefSeq" id="WP_344718453.1">
    <property type="nucleotide sequence ID" value="NZ_BAAAYG010000003.1"/>
</dbReference>
<gene>
    <name evidence="9" type="ORF">GCM10020260_08130</name>
</gene>
<protein>
    <recommendedName>
        <fullName evidence="8">Peptidase S54 rhomboid domain-containing protein</fullName>
    </recommendedName>
</protein>
<feature type="transmembrane region" description="Helical" evidence="7">
    <location>
        <begin position="55"/>
        <end position="75"/>
    </location>
</feature>